<evidence type="ECO:0000259" key="2">
    <source>
        <dbReference type="PROSITE" id="PS50158"/>
    </source>
</evidence>
<evidence type="ECO:0000313" key="3">
    <source>
        <dbReference type="EMBL" id="KAK9721407.1"/>
    </source>
</evidence>
<dbReference type="PROSITE" id="PS50158">
    <property type="entry name" value="ZF_CCHC"/>
    <property type="match status" value="1"/>
</dbReference>
<dbReference type="SUPFAM" id="SSF57756">
    <property type="entry name" value="Retrovirus zinc finger-like domains"/>
    <property type="match status" value="1"/>
</dbReference>
<evidence type="ECO:0000313" key="4">
    <source>
        <dbReference type="Proteomes" id="UP001458880"/>
    </source>
</evidence>
<gene>
    <name evidence="3" type="ORF">QE152_g21555</name>
</gene>
<proteinExistence type="predicted"/>
<organism evidence="3 4">
    <name type="scientific">Popillia japonica</name>
    <name type="common">Japanese beetle</name>
    <dbReference type="NCBI Taxonomy" id="7064"/>
    <lineage>
        <taxon>Eukaryota</taxon>
        <taxon>Metazoa</taxon>
        <taxon>Ecdysozoa</taxon>
        <taxon>Arthropoda</taxon>
        <taxon>Hexapoda</taxon>
        <taxon>Insecta</taxon>
        <taxon>Pterygota</taxon>
        <taxon>Neoptera</taxon>
        <taxon>Endopterygota</taxon>
        <taxon>Coleoptera</taxon>
        <taxon>Polyphaga</taxon>
        <taxon>Scarabaeiformia</taxon>
        <taxon>Scarabaeidae</taxon>
        <taxon>Rutelinae</taxon>
        <taxon>Popillia</taxon>
    </lineage>
</organism>
<evidence type="ECO:0000256" key="1">
    <source>
        <dbReference type="PROSITE-ProRule" id="PRU00047"/>
    </source>
</evidence>
<keyword evidence="1" id="KW-0863">Zinc-finger</keyword>
<dbReference type="Gene3D" id="4.10.60.10">
    <property type="entry name" value="Zinc finger, CCHC-type"/>
    <property type="match status" value="1"/>
</dbReference>
<keyword evidence="1" id="KW-0479">Metal-binding</keyword>
<dbReference type="EMBL" id="JASPKY010000199">
    <property type="protein sequence ID" value="KAK9721407.1"/>
    <property type="molecule type" value="Genomic_DNA"/>
</dbReference>
<sequence>MAEEEGDSENLSKQKSSKVCDLCETSVRSGHRCCTCVNGYIHYKCVKCANKTEVDKLKKEAQNKLQKNYVIKTYPKKNPCIKIVGFEDEHTEENENNVYDYSGVRSFNLSKVYGTGKVNVGWSICRVFEYVRVLRCFRCGGFNHIAANCKSTITCILCASTDHATEDCKCSTFKCANCIDVKGIIDLDLDINHSIYDLNCPAYKIRSSYVMLIDGDEVTTWSAVRDVLLFY</sequence>
<dbReference type="GO" id="GO:0003676">
    <property type="term" value="F:nucleic acid binding"/>
    <property type="evidence" value="ECO:0007669"/>
    <property type="project" value="InterPro"/>
</dbReference>
<keyword evidence="1" id="KW-0862">Zinc</keyword>
<protein>
    <recommendedName>
        <fullName evidence="2">CCHC-type domain-containing protein</fullName>
    </recommendedName>
</protein>
<dbReference type="Proteomes" id="UP001458880">
    <property type="component" value="Unassembled WGS sequence"/>
</dbReference>
<dbReference type="SMART" id="SM00343">
    <property type="entry name" value="ZnF_C2HC"/>
    <property type="match status" value="2"/>
</dbReference>
<dbReference type="InterPro" id="IPR036875">
    <property type="entry name" value="Znf_CCHC_sf"/>
</dbReference>
<dbReference type="AlphaFoldDB" id="A0AAW1KN30"/>
<dbReference type="GO" id="GO:0008270">
    <property type="term" value="F:zinc ion binding"/>
    <property type="evidence" value="ECO:0007669"/>
    <property type="project" value="UniProtKB-KW"/>
</dbReference>
<feature type="domain" description="CCHC-type" evidence="2">
    <location>
        <begin position="135"/>
        <end position="151"/>
    </location>
</feature>
<reference evidence="3 4" key="1">
    <citation type="journal article" date="2024" name="BMC Genomics">
        <title>De novo assembly and annotation of Popillia japonica's genome with initial clues to its potential as an invasive pest.</title>
        <authorList>
            <person name="Cucini C."/>
            <person name="Boschi S."/>
            <person name="Funari R."/>
            <person name="Cardaioli E."/>
            <person name="Iannotti N."/>
            <person name="Marturano G."/>
            <person name="Paoli F."/>
            <person name="Bruttini M."/>
            <person name="Carapelli A."/>
            <person name="Frati F."/>
            <person name="Nardi F."/>
        </authorList>
    </citation>
    <scope>NUCLEOTIDE SEQUENCE [LARGE SCALE GENOMIC DNA]</scope>
    <source>
        <strain evidence="3">DMR45628</strain>
    </source>
</reference>
<dbReference type="InterPro" id="IPR001878">
    <property type="entry name" value="Znf_CCHC"/>
</dbReference>
<comment type="caution">
    <text evidence="3">The sequence shown here is derived from an EMBL/GenBank/DDBJ whole genome shotgun (WGS) entry which is preliminary data.</text>
</comment>
<keyword evidence="4" id="KW-1185">Reference proteome</keyword>
<name>A0AAW1KN30_POPJA</name>
<accession>A0AAW1KN30</accession>